<dbReference type="Pfam" id="PF04542">
    <property type="entry name" value="Sigma70_r2"/>
    <property type="match status" value="1"/>
</dbReference>
<dbReference type="InterPro" id="IPR014284">
    <property type="entry name" value="RNA_pol_sigma-70_dom"/>
</dbReference>
<feature type="domain" description="RNA polymerase sigma factor 70 region 4 type 2" evidence="7">
    <location>
        <begin position="102"/>
        <end position="153"/>
    </location>
</feature>
<dbReference type="InterPro" id="IPR007627">
    <property type="entry name" value="RNA_pol_sigma70_r2"/>
</dbReference>
<dbReference type="GO" id="GO:0003677">
    <property type="term" value="F:DNA binding"/>
    <property type="evidence" value="ECO:0007669"/>
    <property type="project" value="UniProtKB-KW"/>
</dbReference>
<dbReference type="NCBIfam" id="TIGR02983">
    <property type="entry name" value="SigE-fam_strep"/>
    <property type="match status" value="1"/>
</dbReference>
<dbReference type="PANTHER" id="PTHR43133">
    <property type="entry name" value="RNA POLYMERASE ECF-TYPE SIGMA FACTO"/>
    <property type="match status" value="1"/>
</dbReference>
<dbReference type="Proteomes" id="UP000035720">
    <property type="component" value="Unassembled WGS sequence"/>
</dbReference>
<evidence type="ECO:0000313" key="8">
    <source>
        <dbReference type="EMBL" id="CCI53362.1"/>
    </source>
</evidence>
<dbReference type="CDD" id="cd06171">
    <property type="entry name" value="Sigma70_r4"/>
    <property type="match status" value="1"/>
</dbReference>
<dbReference type="SUPFAM" id="SSF88946">
    <property type="entry name" value="Sigma2 domain of RNA polymerase sigma factors"/>
    <property type="match status" value="1"/>
</dbReference>
<evidence type="ECO:0000256" key="3">
    <source>
        <dbReference type="ARBA" id="ARBA00023082"/>
    </source>
</evidence>
<protein>
    <submittedName>
        <fullName evidence="8">RNA polymerase sigma-E factor</fullName>
    </submittedName>
</protein>
<dbReference type="AlphaFoldDB" id="A0A077MEI1"/>
<dbReference type="EMBL" id="CAJC01000148">
    <property type="protein sequence ID" value="CCI53362.1"/>
    <property type="molecule type" value="Genomic_DNA"/>
</dbReference>
<evidence type="ECO:0000256" key="5">
    <source>
        <dbReference type="ARBA" id="ARBA00023163"/>
    </source>
</evidence>
<accession>A0A077MEI1</accession>
<dbReference type="STRING" id="1193518.BN13_380013"/>
<dbReference type="NCBIfam" id="TIGR02937">
    <property type="entry name" value="sigma70-ECF"/>
    <property type="match status" value="1"/>
</dbReference>
<organism evidence="8 9">
    <name type="scientific">Nostocoides jenkinsii Ben 74</name>
    <dbReference type="NCBI Taxonomy" id="1193518"/>
    <lineage>
        <taxon>Bacteria</taxon>
        <taxon>Bacillati</taxon>
        <taxon>Actinomycetota</taxon>
        <taxon>Actinomycetes</taxon>
        <taxon>Micrococcales</taxon>
        <taxon>Intrasporangiaceae</taxon>
        <taxon>Nostocoides</taxon>
    </lineage>
</organism>
<dbReference type="PANTHER" id="PTHR43133:SF50">
    <property type="entry name" value="ECF RNA POLYMERASE SIGMA FACTOR SIGM"/>
    <property type="match status" value="1"/>
</dbReference>
<keyword evidence="4" id="KW-0238">DNA-binding</keyword>
<evidence type="ECO:0000259" key="6">
    <source>
        <dbReference type="Pfam" id="PF04542"/>
    </source>
</evidence>
<reference evidence="8 9" key="1">
    <citation type="journal article" date="2013" name="ISME J.">
        <title>A metabolic model for members of the genus Tetrasphaera involved in enhanced biological phosphorus removal.</title>
        <authorList>
            <person name="Kristiansen R."/>
            <person name="Nguyen H.T.T."/>
            <person name="Saunders A.M."/>
            <person name="Nielsen J.L."/>
            <person name="Wimmer R."/>
            <person name="Le V.Q."/>
            <person name="McIlroy S.J."/>
            <person name="Petrovski S."/>
            <person name="Seviour R.J."/>
            <person name="Calteau A."/>
            <person name="Nielsen K.L."/>
            <person name="Nielsen P.H."/>
        </authorList>
    </citation>
    <scope>NUCLEOTIDE SEQUENCE [LARGE SCALE GENOMIC DNA]</scope>
    <source>
        <strain evidence="8 9">Ben 74</strain>
    </source>
</reference>
<dbReference type="RefSeq" id="WP_048545631.1">
    <property type="nucleotide sequence ID" value="NZ_HF571038.1"/>
</dbReference>
<evidence type="ECO:0000256" key="2">
    <source>
        <dbReference type="ARBA" id="ARBA00023015"/>
    </source>
</evidence>
<dbReference type="InterPro" id="IPR036388">
    <property type="entry name" value="WH-like_DNA-bd_sf"/>
</dbReference>
<name>A0A077MEI1_9MICO</name>
<keyword evidence="9" id="KW-1185">Reference proteome</keyword>
<feature type="domain" description="RNA polymerase sigma-70 region 2" evidence="6">
    <location>
        <begin position="13"/>
        <end position="77"/>
    </location>
</feature>
<proteinExistence type="inferred from homology"/>
<dbReference type="GO" id="GO:0006352">
    <property type="term" value="P:DNA-templated transcription initiation"/>
    <property type="evidence" value="ECO:0007669"/>
    <property type="project" value="InterPro"/>
</dbReference>
<gene>
    <name evidence="8" type="primary">sigE</name>
    <name evidence="8" type="ORF">BN13_380013</name>
</gene>
<keyword evidence="3" id="KW-0731">Sigma factor</keyword>
<dbReference type="InterPro" id="IPR014325">
    <property type="entry name" value="RNA_pol_sigma-E_actinobac"/>
</dbReference>
<dbReference type="InterPro" id="IPR039425">
    <property type="entry name" value="RNA_pol_sigma-70-like"/>
</dbReference>
<dbReference type="InterPro" id="IPR013325">
    <property type="entry name" value="RNA_pol_sigma_r2"/>
</dbReference>
<dbReference type="Gene3D" id="1.10.1740.10">
    <property type="match status" value="1"/>
</dbReference>
<dbReference type="OrthoDB" id="3692620at2"/>
<dbReference type="GO" id="GO:0016987">
    <property type="term" value="F:sigma factor activity"/>
    <property type="evidence" value="ECO:0007669"/>
    <property type="project" value="UniProtKB-KW"/>
</dbReference>
<evidence type="ECO:0000256" key="4">
    <source>
        <dbReference type="ARBA" id="ARBA00023125"/>
    </source>
</evidence>
<evidence type="ECO:0000313" key="9">
    <source>
        <dbReference type="Proteomes" id="UP000035720"/>
    </source>
</evidence>
<dbReference type="SUPFAM" id="SSF88659">
    <property type="entry name" value="Sigma3 and sigma4 domains of RNA polymerase sigma factors"/>
    <property type="match status" value="1"/>
</dbReference>
<dbReference type="InterPro" id="IPR013324">
    <property type="entry name" value="RNA_pol_sigma_r3/r4-like"/>
</dbReference>
<sequence length="169" mass="19373">MQAAMDPTFTEYVRARQQRFARIAYLMCGDEHRAHDLVQEALVKLAGRWQRLADENPDAYVRRILYRDNISWWRRTRAEVVAAELPELAVGDGSERIDLQLDLVDALRRLPSRQRAVVVLRYFEDLTEADTAAVLGVSVGTVKSHSHAALRRLRDDLGPDRVSMTEDRS</sequence>
<keyword evidence="5" id="KW-0804">Transcription</keyword>
<dbReference type="InterPro" id="IPR013249">
    <property type="entry name" value="RNA_pol_sigma70_r4_t2"/>
</dbReference>
<dbReference type="Pfam" id="PF08281">
    <property type="entry name" value="Sigma70_r4_2"/>
    <property type="match status" value="1"/>
</dbReference>
<keyword evidence="2" id="KW-0805">Transcription regulation</keyword>
<evidence type="ECO:0000256" key="1">
    <source>
        <dbReference type="ARBA" id="ARBA00010641"/>
    </source>
</evidence>
<comment type="caution">
    <text evidence="8">The sequence shown here is derived from an EMBL/GenBank/DDBJ whole genome shotgun (WGS) entry which is preliminary data.</text>
</comment>
<dbReference type="Gene3D" id="1.10.10.10">
    <property type="entry name" value="Winged helix-like DNA-binding domain superfamily/Winged helix DNA-binding domain"/>
    <property type="match status" value="1"/>
</dbReference>
<evidence type="ECO:0000259" key="7">
    <source>
        <dbReference type="Pfam" id="PF08281"/>
    </source>
</evidence>
<comment type="similarity">
    <text evidence="1">Belongs to the sigma-70 factor family. ECF subfamily.</text>
</comment>